<evidence type="ECO:0000256" key="4">
    <source>
        <dbReference type="ARBA" id="ARBA00022741"/>
    </source>
</evidence>
<name>F2D4Z4_HORVV</name>
<evidence type="ECO:0000259" key="9">
    <source>
        <dbReference type="Pfam" id="PF23247"/>
    </source>
</evidence>
<dbReference type="Pfam" id="PF25019">
    <property type="entry name" value="LRR_R13L1-DRL21"/>
    <property type="match status" value="1"/>
</dbReference>
<keyword evidence="4" id="KW-0547">Nucleotide-binding</keyword>
<evidence type="ECO:0000259" key="7">
    <source>
        <dbReference type="Pfam" id="PF00931"/>
    </source>
</evidence>
<dbReference type="InterPro" id="IPR027417">
    <property type="entry name" value="P-loop_NTPase"/>
</dbReference>
<dbReference type="InterPro" id="IPR036388">
    <property type="entry name" value="WH-like_DNA-bd_sf"/>
</dbReference>
<evidence type="ECO:0000256" key="1">
    <source>
        <dbReference type="ARBA" id="ARBA00008894"/>
    </source>
</evidence>
<dbReference type="RefSeq" id="XP_044953164.1">
    <property type="nucleotide sequence ID" value="XM_045097229.1"/>
</dbReference>
<keyword evidence="3" id="KW-0677">Repeat</keyword>
<comment type="similarity">
    <text evidence="1">Belongs to the disease resistance NB-LRR family.</text>
</comment>
<dbReference type="Gramene" id="HORVU.MOREX.r3.6HG0556330.1">
    <property type="protein sequence ID" value="HORVU.MOREX.r3.6HG0556330.1"/>
    <property type="gene ID" value="HORVU.MOREX.r3.6HG0556330"/>
</dbReference>
<dbReference type="Gene3D" id="3.80.10.10">
    <property type="entry name" value="Ribonuclease Inhibitor"/>
    <property type="match status" value="3"/>
</dbReference>
<evidence type="ECO:0000256" key="3">
    <source>
        <dbReference type="ARBA" id="ARBA00022737"/>
    </source>
</evidence>
<dbReference type="InterPro" id="IPR057135">
    <property type="entry name" value="At4g27190-like_LRR"/>
</dbReference>
<dbReference type="PANTHER" id="PTHR36766">
    <property type="entry name" value="PLANT BROAD-SPECTRUM MILDEW RESISTANCE PROTEIN RPW8"/>
    <property type="match status" value="1"/>
</dbReference>
<dbReference type="SUPFAM" id="SSF52540">
    <property type="entry name" value="P-loop containing nucleoside triphosphate hydrolases"/>
    <property type="match status" value="1"/>
</dbReference>
<proteinExistence type="evidence at transcript level"/>
<evidence type="ECO:0000256" key="5">
    <source>
        <dbReference type="ARBA" id="ARBA00022821"/>
    </source>
</evidence>
<keyword evidence="5" id="KW-0611">Plant defense</keyword>
<dbReference type="Pfam" id="PF18052">
    <property type="entry name" value="Rx_N"/>
    <property type="match status" value="1"/>
</dbReference>
<feature type="domain" description="Disease resistance N-terminal" evidence="8">
    <location>
        <begin position="18"/>
        <end position="105"/>
    </location>
</feature>
<dbReference type="PaxDb" id="4513-MLOC_11605.1"/>
<dbReference type="Gene3D" id="3.40.50.300">
    <property type="entry name" value="P-loop containing nucleotide triphosphate hydrolases"/>
    <property type="match status" value="1"/>
</dbReference>
<evidence type="ECO:0000259" key="10">
    <source>
        <dbReference type="Pfam" id="PF23559"/>
    </source>
</evidence>
<sequence>MASSTELVFAGKSVATSAISFWINKAFTCLNKYFKAEGMQDIKKRLRQLMPNIQLVLDIANPESFKEQVSALDSWLWQLRDAVEEAEDATDELEYYELEEKAKGYKVSDSGSSFAKMRQKVVRSAKHVGILDKNLKQFTQHGTIKRLRAAVEGIDKAATDIADILRVTQHLQGVASGSQRQEHWMNKDRETGSALTASKFVGRENEKEEILRWLTKTSTAASEIVITPVHVPILSVVGHGGMGKTALAQRICEEVVRERFKVIWVHVSDSFDAASLTSKILESATWEKPRANHLEALQQDLKRELNLHTKFLLVLDDVWEDKSKDEWEKVFAPLRNSKSGSKILLTTRMQSVADMAAEAMGIDMECLKIGGLEEGENLELFNHHVFSGLNSQDFVDLKLFGEKIAKKLGGCPMLTKVVSGHLQCNMTLEYWDRFLGDLEHFKGTEKGMMELYRLSYYHLPIELQICFRYCSIFPQACKFKKKDLVLMWMSSGLISQAGNESRRPEDIGEQILAQLTRQSFFDMTFKIFQYSQRKEEYYIMHDLMHELARHVSSGECARISEPIMLENKKDTVRHIHIPCIDHLSIEEVKKISHFKNVRTIIFEGQHLVNKDMVDAIENVVQNSKALRLLHLNLENTFHLSGLADLKHLRYIYLPNLSTEGFCGLVQLYHLTVVNCSIGWQKQPTEVRYLGNIDHLRYVSSRLYKCSEFPIGRLTSLQELQNYRVHGKEGNRISAIRNLRDLRELQVQGLENVENPEEAHDAKLNEKEYLNSLSLEWSARAKIESRTDEFLIDNCEPHENIRDLTVSGYGGVRSPIWIQRLSVKNLISLKLVRCENWKYLPSLAELALLKHLTLHHLYSIQEIGESSHVSGCGCSDSSLPNCPFYINGSLPASLHTLIVRSCPELIELPVLPPSLVYLEIHDVGLTKLPRIGGPCSEDGRADSSELLRIRVNMCPSLTSLDESVLAQGQYIKTIRILRITTCEELVFVPLTFKEMNELRELEIGKCPKLRTSSEIRDKILPPSLEKLTLMQCGDMECLLLKSLHGLEFLSKLALKNCPSLKSLPSADVFKSLKSLELMEIMGCQNLSSLDGLGSLRFLFELKINTCSKLAEVGLSLPLHVSSGSGDGGEDHMVMPTGSLQIDYLEIDLPSILLLEPLKDLRHTKELVINNGSQMKNLPERWLLQNSKEIRSLKILSANSLESLPLRMNELCYLKYLLLSGAGKGKLQSLPDLPSSLQCIHVMGCYPELVKQISEKGSSEWNKISHIAKLHIGDSYFTNGKECDQESFYGASNQ</sequence>
<dbReference type="Gene3D" id="1.10.10.10">
    <property type="entry name" value="Winged helix-like DNA-binding domain superfamily/Winged helix DNA-binding domain"/>
    <property type="match status" value="1"/>
</dbReference>
<dbReference type="InterPro" id="IPR032675">
    <property type="entry name" value="LRR_dom_sf"/>
</dbReference>
<evidence type="ECO:0000313" key="14">
    <source>
        <dbReference type="Proteomes" id="UP000011116"/>
    </source>
</evidence>
<dbReference type="InterPro" id="IPR056789">
    <property type="entry name" value="LRR_R13L1-DRL21"/>
</dbReference>
<dbReference type="GO" id="GO:0006952">
    <property type="term" value="P:defense response"/>
    <property type="evidence" value="ECO:0007669"/>
    <property type="project" value="UniProtKB-KW"/>
</dbReference>
<dbReference type="InterPro" id="IPR002182">
    <property type="entry name" value="NB-ARC"/>
</dbReference>
<evidence type="ECO:0000259" key="11">
    <source>
        <dbReference type="Pfam" id="PF25019"/>
    </source>
</evidence>
<dbReference type="GO" id="GO:0051707">
    <property type="term" value="P:response to other organism"/>
    <property type="evidence" value="ECO:0007669"/>
    <property type="project" value="UniProtKB-ARBA"/>
</dbReference>
<reference evidence="13" key="4">
    <citation type="submission" date="2022-01" db="UniProtKB">
        <authorList>
            <consortium name="EnsemblPlants"/>
        </authorList>
    </citation>
    <scope>IDENTIFICATION</scope>
    <source>
        <strain evidence="13">subsp. vulgare</strain>
    </source>
</reference>
<dbReference type="KEGG" id="hvg:123403278"/>
<dbReference type="eggNOG" id="KOG4658">
    <property type="taxonomic scope" value="Eukaryota"/>
</dbReference>
<dbReference type="RefSeq" id="XP_044953166.1">
    <property type="nucleotide sequence ID" value="XM_045097231.1"/>
</dbReference>
<keyword evidence="14" id="KW-1185">Reference proteome</keyword>
<evidence type="ECO:0000256" key="2">
    <source>
        <dbReference type="ARBA" id="ARBA00022614"/>
    </source>
</evidence>
<reference evidence="13" key="3">
    <citation type="submission" date="2020-10" db="EMBL/GenBank/DDBJ databases">
        <authorList>
            <person name="Scholz U."/>
            <person name="Mascher M."/>
            <person name="Fiebig A."/>
        </authorList>
    </citation>
    <scope>NUCLEOTIDE SEQUENCE [LARGE SCALE GENOMIC DNA]</scope>
    <source>
        <strain evidence="13">cv. Morex</strain>
    </source>
</reference>
<dbReference type="ExpressionAtlas" id="F2D4Z4">
    <property type="expression patterns" value="baseline and differential"/>
</dbReference>
<dbReference type="GeneID" id="123403278"/>
<evidence type="ECO:0000256" key="6">
    <source>
        <dbReference type="ARBA" id="ARBA00022840"/>
    </source>
</evidence>
<dbReference type="InterPro" id="IPR058922">
    <property type="entry name" value="WHD_DRP"/>
</dbReference>
<dbReference type="Pfam" id="PF23559">
    <property type="entry name" value="WHD_DRP"/>
    <property type="match status" value="1"/>
</dbReference>
<feature type="domain" description="Disease resistance protein winged helix" evidence="10">
    <location>
        <begin position="472"/>
        <end position="548"/>
    </location>
</feature>
<dbReference type="Proteomes" id="UP000011116">
    <property type="component" value="Chromosome 6H"/>
</dbReference>
<dbReference type="SUPFAM" id="SSF52058">
    <property type="entry name" value="L domain-like"/>
    <property type="match status" value="2"/>
</dbReference>
<dbReference type="GO" id="GO:0043531">
    <property type="term" value="F:ADP binding"/>
    <property type="evidence" value="ECO:0007669"/>
    <property type="project" value="InterPro"/>
</dbReference>
<evidence type="ECO:0000313" key="13">
    <source>
        <dbReference type="EnsemblPlants" id="HORVU.MOREX.r3.6HG0556330.1"/>
    </source>
</evidence>
<feature type="domain" description="NB-ARC" evidence="7">
    <location>
        <begin position="232"/>
        <end position="387"/>
    </location>
</feature>
<feature type="domain" description="R13L1/DRL21-like LRR repeat region" evidence="11">
    <location>
        <begin position="732"/>
        <end position="855"/>
    </location>
</feature>
<dbReference type="RefSeq" id="XP_044953163.1">
    <property type="nucleotide sequence ID" value="XM_045097228.1"/>
</dbReference>
<reference evidence="12" key="1">
    <citation type="journal article" date="2011" name="Plant Physiol.">
        <title>Comprehensive sequence analysis of 24,783 barley full-length cDNAs derived from 12 clone libraries.</title>
        <authorList>
            <person name="Matsumoto T."/>
            <person name="Tanaka T."/>
            <person name="Sakai H."/>
            <person name="Amano N."/>
            <person name="Kanamori H."/>
            <person name="Kurita K."/>
            <person name="Kikuta A."/>
            <person name="Kamiya K."/>
            <person name="Yamamoto M."/>
            <person name="Ikawa H."/>
            <person name="Fujii N."/>
            <person name="Hori K."/>
            <person name="Itoh T."/>
            <person name="Sato K."/>
        </authorList>
    </citation>
    <scope>NUCLEOTIDE SEQUENCE</scope>
    <source>
        <tissue evidence="12">Shoot</tissue>
    </source>
</reference>
<dbReference type="SMR" id="F2D4Z4"/>
<dbReference type="RefSeq" id="XP_044953168.1">
    <property type="nucleotide sequence ID" value="XM_045097233.1"/>
</dbReference>
<dbReference type="Pfam" id="PF23247">
    <property type="entry name" value="LRR_RPS2"/>
    <property type="match status" value="1"/>
</dbReference>
<dbReference type="OrthoDB" id="777063at2759"/>
<dbReference type="Pfam" id="PF00931">
    <property type="entry name" value="NB-ARC"/>
    <property type="match status" value="1"/>
</dbReference>
<gene>
    <name evidence="13" type="primary">LOC123403278</name>
</gene>
<reference evidence="14" key="2">
    <citation type="journal article" date="2012" name="Nature">
        <title>A physical, genetic and functional sequence assembly of the barley genome.</title>
        <authorList>
            <consortium name="The International Barley Genome Sequencing Consortium"/>
            <person name="Mayer K.F."/>
            <person name="Waugh R."/>
            <person name="Brown J.W."/>
            <person name="Schulman A."/>
            <person name="Langridge P."/>
            <person name="Platzer M."/>
            <person name="Fincher G.B."/>
            <person name="Muehlbauer G.J."/>
            <person name="Sato K."/>
            <person name="Close T.J."/>
            <person name="Wise R.P."/>
            <person name="Stein N."/>
        </authorList>
    </citation>
    <scope>NUCLEOTIDE SEQUENCE [LARGE SCALE GENOMIC DNA]</scope>
    <source>
        <strain evidence="14">cv. Morex</strain>
    </source>
</reference>
<organism evidence="12">
    <name type="scientific">Hordeum vulgare subsp. vulgare</name>
    <name type="common">Domesticated barley</name>
    <dbReference type="NCBI Taxonomy" id="112509"/>
    <lineage>
        <taxon>Eukaryota</taxon>
        <taxon>Viridiplantae</taxon>
        <taxon>Streptophyta</taxon>
        <taxon>Embryophyta</taxon>
        <taxon>Tracheophyta</taxon>
        <taxon>Spermatophyta</taxon>
        <taxon>Magnoliopsida</taxon>
        <taxon>Liliopsida</taxon>
        <taxon>Poales</taxon>
        <taxon>Poaceae</taxon>
        <taxon>BOP clade</taxon>
        <taxon>Pooideae</taxon>
        <taxon>Triticodae</taxon>
        <taxon>Triticeae</taxon>
        <taxon>Hordeinae</taxon>
        <taxon>Hordeum</taxon>
    </lineage>
</organism>
<feature type="domain" description="Disease resistance protein At4g27190-like leucine-rich repeats" evidence="9">
    <location>
        <begin position="948"/>
        <end position="1083"/>
    </location>
</feature>
<dbReference type="RefSeq" id="XP_044953165.1">
    <property type="nucleotide sequence ID" value="XM_045097230.1"/>
</dbReference>
<dbReference type="EMBL" id="AK358954">
    <property type="protein sequence ID" value="BAJ90165.1"/>
    <property type="molecule type" value="mRNA"/>
</dbReference>
<dbReference type="InterPro" id="IPR041118">
    <property type="entry name" value="Rx_N"/>
</dbReference>
<dbReference type="GO" id="GO:0005524">
    <property type="term" value="F:ATP binding"/>
    <property type="evidence" value="ECO:0007669"/>
    <property type="project" value="UniProtKB-KW"/>
</dbReference>
<evidence type="ECO:0000259" key="8">
    <source>
        <dbReference type="Pfam" id="PF18052"/>
    </source>
</evidence>
<accession>F2D4Z4</accession>
<keyword evidence="6" id="KW-0067">ATP-binding</keyword>
<dbReference type="PANTHER" id="PTHR36766:SF64">
    <property type="entry name" value="OS12G0206100 PROTEIN"/>
    <property type="match status" value="1"/>
</dbReference>
<dbReference type="RefSeq" id="XP_044953167.1">
    <property type="nucleotide sequence ID" value="XM_045097232.1"/>
</dbReference>
<evidence type="ECO:0000313" key="12">
    <source>
        <dbReference type="EMBL" id="BAJ90165.1"/>
    </source>
</evidence>
<protein>
    <submittedName>
        <fullName evidence="12">Predicted protein</fullName>
    </submittedName>
</protein>
<dbReference type="PRINTS" id="PR00364">
    <property type="entry name" value="DISEASERSIST"/>
</dbReference>
<dbReference type="EnsemblPlants" id="HORVU.MOREX.r3.6HG0556330.1">
    <property type="protein sequence ID" value="HORVU.MOREX.r3.6HG0556330.1"/>
    <property type="gene ID" value="HORVU.MOREX.r3.6HG0556330"/>
</dbReference>
<keyword evidence="2" id="KW-0433">Leucine-rich repeat</keyword>
<dbReference type="Gramene" id="HORVU.MOREX.r2.6HG0462170.1">
    <property type="protein sequence ID" value="HORVU.MOREX.r2.6HG0462170.1"/>
    <property type="gene ID" value="HORVU.MOREX.r2.6HG0462170"/>
</dbReference>
<dbReference type="RefSeq" id="XP_044953162.1">
    <property type="nucleotide sequence ID" value="XM_045097227.1"/>
</dbReference>
<dbReference type="HOGENOM" id="CLU_000837_8_8_1"/>